<dbReference type="RefSeq" id="WP_228352813.1">
    <property type="nucleotide sequence ID" value="NZ_JACEGA010000001.1"/>
</dbReference>
<feature type="transmembrane region" description="Helical" evidence="6">
    <location>
        <begin position="649"/>
        <end position="669"/>
    </location>
</feature>
<keyword evidence="9" id="KW-1185">Reference proteome</keyword>
<evidence type="ECO:0000259" key="7">
    <source>
        <dbReference type="Pfam" id="PF02687"/>
    </source>
</evidence>
<comment type="subcellular location">
    <subcellularLocation>
        <location evidence="1">Cell membrane</location>
        <topology evidence="1">Multi-pass membrane protein</topology>
    </subcellularLocation>
</comment>
<feature type="transmembrane region" description="Helical" evidence="6">
    <location>
        <begin position="20"/>
        <end position="40"/>
    </location>
</feature>
<feature type="transmembrane region" description="Helical" evidence="6">
    <location>
        <begin position="349"/>
        <end position="371"/>
    </location>
</feature>
<evidence type="ECO:0000313" key="8">
    <source>
        <dbReference type="EMBL" id="MBB2183135.1"/>
    </source>
</evidence>
<evidence type="ECO:0000256" key="2">
    <source>
        <dbReference type="ARBA" id="ARBA00022475"/>
    </source>
</evidence>
<feature type="transmembrane region" description="Helical" evidence="6">
    <location>
        <begin position="425"/>
        <end position="446"/>
    </location>
</feature>
<feature type="transmembrane region" description="Helical" evidence="6">
    <location>
        <begin position="255"/>
        <end position="277"/>
    </location>
</feature>
<comment type="caution">
    <text evidence="8">The sequence shown here is derived from an EMBL/GenBank/DDBJ whole genome shotgun (WGS) entry which is preliminary data.</text>
</comment>
<name>A0A839JZN1_9FIRM</name>
<dbReference type="GO" id="GO:0005886">
    <property type="term" value="C:plasma membrane"/>
    <property type="evidence" value="ECO:0007669"/>
    <property type="project" value="UniProtKB-SubCell"/>
</dbReference>
<dbReference type="EMBL" id="JACEGA010000001">
    <property type="protein sequence ID" value="MBB2183135.1"/>
    <property type="molecule type" value="Genomic_DNA"/>
</dbReference>
<evidence type="ECO:0000313" key="9">
    <source>
        <dbReference type="Proteomes" id="UP000574276"/>
    </source>
</evidence>
<accession>A0A839JZN1</accession>
<dbReference type="Proteomes" id="UP000574276">
    <property type="component" value="Unassembled WGS sequence"/>
</dbReference>
<feature type="transmembrane region" description="Helical" evidence="6">
    <location>
        <begin position="311"/>
        <end position="329"/>
    </location>
</feature>
<gene>
    <name evidence="8" type="ORF">H0486_09610</name>
</gene>
<sequence>MGLILMHCYTSIKKNKSSMISLFIILLLSALFLNLGLVTYSNFGNFYDERANALNSADYVVCIPEDHYIQDMEDRMWDYDGVIGVTIEEALYIPMASFDFLNSEYSCIVILKNADKNKSYSQFSTIGEVDIKGDTDILVPYILKSGGGYKLGDTIKIRFNKEEYSFRIAGFTEDIIYGSTNIGAMGFQLPQASYDRFQKQYQSKCKVISAKLENREDSVKLQNAYLENDFMNELNGIWDADYTTVKQVRTMTSNIGSIIIVSFALIIVLIGAIIINFRLKNNIEDGMANVGVLKAIGYTNSQVALLLQLQYLLITLLACVIGIAISYIGTKPLSAMFAAQTGVVWVQSFDLSTSVITLGGLLLLVFAITFLSTKKLRNLHPVVMLRRGLRNHSFKKNHIPLEHSRIGLSPSLALKLMYENTRQNIMVFLITIATCLMMIFAVVMFYNISYHQESFISLMGMEPISIELKVTDSSNIENFLKEINDMPKVRKAYMNDSDYMVTINGVSGMTKITKDYSLYDNDMIFKGRAPEYKNEIAMNGLLASNLGKGIGDMISVKLGNTEADYIITGLTQSANYMGRDVIMTTEAYRMIKPEYQEKQMTIYLYDQTQTKAMISLLEDKYQNQIEEVYDYNESIQAALGAYMNICNSIAIIMIIIAIIIISLILHLIIKAMIIRRKKEYGVQKAIGYTSRQLMQQILISILSVILLGVFTGCIIGKLFLNNFISIIFRTIGIMKATFIIPVPWLIGICLLMCVVSYFITLLAAVRIKKISVYELVSE</sequence>
<keyword evidence="2" id="KW-1003">Cell membrane</keyword>
<feature type="domain" description="ABC3 transporter permease C-terminal" evidence="7">
    <location>
        <begin position="262"/>
        <end position="381"/>
    </location>
</feature>
<dbReference type="InterPro" id="IPR038766">
    <property type="entry name" value="Membrane_comp_ABC_pdt"/>
</dbReference>
<feature type="transmembrane region" description="Helical" evidence="6">
    <location>
        <begin position="740"/>
        <end position="765"/>
    </location>
</feature>
<dbReference type="AlphaFoldDB" id="A0A839JZN1"/>
<reference evidence="8 9" key="1">
    <citation type="submission" date="2020-07" db="EMBL/GenBank/DDBJ databases">
        <title>Characterization and genome sequencing of isolate MD1, a novel member within the family Lachnospiraceae.</title>
        <authorList>
            <person name="Rettenmaier R."/>
            <person name="Di Bello L."/>
            <person name="Zinser C."/>
            <person name="Scheitz K."/>
            <person name="Liebl W."/>
            <person name="Zverlov V."/>
        </authorList>
    </citation>
    <scope>NUCLEOTIDE SEQUENCE [LARGE SCALE GENOMIC DNA]</scope>
    <source>
        <strain evidence="8 9">MD1</strain>
    </source>
</reference>
<dbReference type="PANTHER" id="PTHR30287">
    <property type="entry name" value="MEMBRANE COMPONENT OF PREDICTED ABC SUPERFAMILY METABOLITE UPTAKE TRANSPORTER"/>
    <property type="match status" value="1"/>
</dbReference>
<evidence type="ECO:0000256" key="5">
    <source>
        <dbReference type="ARBA" id="ARBA00023136"/>
    </source>
</evidence>
<dbReference type="Pfam" id="PF02687">
    <property type="entry name" value="FtsX"/>
    <property type="match status" value="2"/>
</dbReference>
<proteinExistence type="predicted"/>
<keyword evidence="3 6" id="KW-0812">Transmembrane</keyword>
<dbReference type="InterPro" id="IPR003838">
    <property type="entry name" value="ABC3_permease_C"/>
</dbReference>
<feature type="domain" description="ABC3 transporter permease C-terminal" evidence="7">
    <location>
        <begin position="651"/>
        <end position="768"/>
    </location>
</feature>
<evidence type="ECO:0000256" key="4">
    <source>
        <dbReference type="ARBA" id="ARBA00022989"/>
    </source>
</evidence>
<evidence type="ECO:0000256" key="3">
    <source>
        <dbReference type="ARBA" id="ARBA00022692"/>
    </source>
</evidence>
<protein>
    <submittedName>
        <fullName evidence="8">ABC transporter permease</fullName>
    </submittedName>
</protein>
<evidence type="ECO:0000256" key="1">
    <source>
        <dbReference type="ARBA" id="ARBA00004651"/>
    </source>
</evidence>
<evidence type="ECO:0000256" key="6">
    <source>
        <dbReference type="SAM" id="Phobius"/>
    </source>
</evidence>
<keyword evidence="4 6" id="KW-1133">Transmembrane helix</keyword>
<organism evidence="8 9">
    <name type="scientific">Variimorphobacter saccharofermentans</name>
    <dbReference type="NCBI Taxonomy" id="2755051"/>
    <lineage>
        <taxon>Bacteria</taxon>
        <taxon>Bacillati</taxon>
        <taxon>Bacillota</taxon>
        <taxon>Clostridia</taxon>
        <taxon>Lachnospirales</taxon>
        <taxon>Lachnospiraceae</taxon>
        <taxon>Variimorphobacter</taxon>
    </lineage>
</organism>
<dbReference type="PANTHER" id="PTHR30287:SF2">
    <property type="entry name" value="BLL1001 PROTEIN"/>
    <property type="match status" value="1"/>
</dbReference>
<feature type="transmembrane region" description="Helical" evidence="6">
    <location>
        <begin position="697"/>
        <end position="720"/>
    </location>
</feature>
<keyword evidence="5 6" id="KW-0472">Membrane</keyword>